<evidence type="ECO:0000313" key="2">
    <source>
        <dbReference type="EMBL" id="MFH8589313.1"/>
    </source>
</evidence>
<gene>
    <name evidence="2" type="ORF">ACH4GP_33895</name>
</gene>
<name>A0ABW7RMJ7_9ACTN</name>
<proteinExistence type="predicted"/>
<reference evidence="2 3" key="1">
    <citation type="submission" date="2024-10" db="EMBL/GenBank/DDBJ databases">
        <title>The Natural Products Discovery Center: Release of the First 8490 Sequenced Strains for Exploring Actinobacteria Biosynthetic Diversity.</title>
        <authorList>
            <person name="Kalkreuter E."/>
            <person name="Kautsar S.A."/>
            <person name="Yang D."/>
            <person name="Bader C.D."/>
            <person name="Teijaro C.N."/>
            <person name="Fluegel L."/>
            <person name="Davis C.M."/>
            <person name="Simpson J.R."/>
            <person name="Lauterbach L."/>
            <person name="Steele A.D."/>
            <person name="Gui C."/>
            <person name="Meng S."/>
            <person name="Li G."/>
            <person name="Viehrig K."/>
            <person name="Ye F."/>
            <person name="Su P."/>
            <person name="Kiefer A.F."/>
            <person name="Nichols A."/>
            <person name="Cepeda A.J."/>
            <person name="Yan W."/>
            <person name="Fan B."/>
            <person name="Jiang Y."/>
            <person name="Adhikari A."/>
            <person name="Zheng C.-J."/>
            <person name="Schuster L."/>
            <person name="Cowan T.M."/>
            <person name="Smanski M.J."/>
            <person name="Chevrette M.G."/>
            <person name="De Carvalho L.P.S."/>
            <person name="Shen B."/>
        </authorList>
    </citation>
    <scope>NUCLEOTIDE SEQUENCE [LARGE SCALE GENOMIC DNA]</scope>
    <source>
        <strain evidence="2 3">NPDC018013</strain>
    </source>
</reference>
<comment type="caution">
    <text evidence="2">The sequence shown here is derived from an EMBL/GenBank/DDBJ whole genome shotgun (WGS) entry which is preliminary data.</text>
</comment>
<feature type="signal peptide" evidence="1">
    <location>
        <begin position="1"/>
        <end position="27"/>
    </location>
</feature>
<dbReference type="EMBL" id="JBIRGH010000031">
    <property type="protein sequence ID" value="MFH8589313.1"/>
    <property type="molecule type" value="Genomic_DNA"/>
</dbReference>
<dbReference type="Proteomes" id="UP001610990">
    <property type="component" value="Unassembled WGS sequence"/>
</dbReference>
<organism evidence="2 3">
    <name type="scientific">Streptomyces celluloflavus</name>
    <dbReference type="NCBI Taxonomy" id="58344"/>
    <lineage>
        <taxon>Bacteria</taxon>
        <taxon>Bacillati</taxon>
        <taxon>Actinomycetota</taxon>
        <taxon>Actinomycetes</taxon>
        <taxon>Kitasatosporales</taxon>
        <taxon>Streptomycetaceae</taxon>
        <taxon>Streptomyces</taxon>
    </lineage>
</organism>
<protein>
    <recommendedName>
        <fullName evidence="4">Lipoprotein</fullName>
    </recommendedName>
</protein>
<keyword evidence="1" id="KW-0732">Signal</keyword>
<evidence type="ECO:0000256" key="1">
    <source>
        <dbReference type="SAM" id="SignalP"/>
    </source>
</evidence>
<dbReference type="RefSeq" id="WP_367435554.1">
    <property type="nucleotide sequence ID" value="NZ_CP108413.1"/>
</dbReference>
<evidence type="ECO:0008006" key="4">
    <source>
        <dbReference type="Google" id="ProtNLM"/>
    </source>
</evidence>
<accession>A0ABW7RMJ7</accession>
<evidence type="ECO:0000313" key="3">
    <source>
        <dbReference type="Proteomes" id="UP001610990"/>
    </source>
</evidence>
<feature type="chain" id="PRO_5045695291" description="Lipoprotein" evidence="1">
    <location>
        <begin position="28"/>
        <end position="310"/>
    </location>
</feature>
<keyword evidence="3" id="KW-1185">Reference proteome</keyword>
<sequence>MRPSARLGVTLLTLVLITFGLMGPAGAAEISGEVQAPTVNCTLDVTAGGFTEHRNAEGELTSLDSIPAVGGVECTAPMSLISLDVLVTDPQGQVRPLAGGACTYCSSAPASAIPYTCTQGNGQNCSGKWVAGYQATLQLPAGAHWGSVTEGCSIQGTSAVCEGIQPKVIPLFNTPKPPVCPEAPAAIGALARPTASAADDCIELPDGVTLPELDYLSIQNIRAFHFPGGKNVDDSKGLFNKDLTDGQLEKIFNAGLRDSMPFEKNGRSYYEKTFNYSGVGTSSAQKGSLPSTQITLVISKHGDVVTMYPV</sequence>